<dbReference type="InterPro" id="IPR050331">
    <property type="entry name" value="Zinc_finger"/>
</dbReference>
<evidence type="ECO:0000256" key="5">
    <source>
        <dbReference type="ARBA" id="ARBA00022833"/>
    </source>
</evidence>
<evidence type="ECO:0000313" key="13">
    <source>
        <dbReference type="EMBL" id="KNC34641.1"/>
    </source>
</evidence>
<dbReference type="PANTHER" id="PTHR16515:SF49">
    <property type="entry name" value="GASTRULA ZINC FINGER PROTEIN XLCGF49.1-LIKE-RELATED"/>
    <property type="match status" value="1"/>
</dbReference>
<dbReference type="EMBL" id="JRES01000044">
    <property type="protein sequence ID" value="KNC34641.1"/>
    <property type="molecule type" value="Genomic_DNA"/>
</dbReference>
<feature type="domain" description="C2H2-type" evidence="12">
    <location>
        <begin position="367"/>
        <end position="394"/>
    </location>
</feature>
<dbReference type="PANTHER" id="PTHR16515">
    <property type="entry name" value="PR DOMAIN ZINC FINGER PROTEIN"/>
    <property type="match status" value="1"/>
</dbReference>
<dbReference type="AlphaFoldDB" id="A0A0L0CQW7"/>
<dbReference type="SMART" id="SM00355">
    <property type="entry name" value="ZnF_C2H2"/>
    <property type="match status" value="3"/>
</dbReference>
<evidence type="ECO:0000256" key="4">
    <source>
        <dbReference type="ARBA" id="ARBA00022771"/>
    </source>
</evidence>
<dbReference type="GO" id="GO:0005634">
    <property type="term" value="C:nucleus"/>
    <property type="evidence" value="ECO:0007669"/>
    <property type="project" value="UniProtKB-SubCell"/>
</dbReference>
<evidence type="ECO:0000256" key="11">
    <source>
        <dbReference type="SAM" id="MobiDB-lite"/>
    </source>
</evidence>
<evidence type="ECO:0000256" key="9">
    <source>
        <dbReference type="ARBA" id="ARBA00023242"/>
    </source>
</evidence>
<comment type="caution">
    <text evidence="13">The sequence shown here is derived from an EMBL/GenBank/DDBJ whole genome shotgun (WGS) entry which is preliminary data.</text>
</comment>
<dbReference type="FunFam" id="3.30.160.60:FF:000112">
    <property type="entry name" value="Mds1 and evi1 complex locus protein"/>
    <property type="match status" value="1"/>
</dbReference>
<keyword evidence="8" id="KW-0804">Transcription</keyword>
<organism evidence="13 14">
    <name type="scientific">Lucilia cuprina</name>
    <name type="common">Green bottle fly</name>
    <name type="synonym">Australian sheep blowfly</name>
    <dbReference type="NCBI Taxonomy" id="7375"/>
    <lineage>
        <taxon>Eukaryota</taxon>
        <taxon>Metazoa</taxon>
        <taxon>Ecdysozoa</taxon>
        <taxon>Arthropoda</taxon>
        <taxon>Hexapoda</taxon>
        <taxon>Insecta</taxon>
        <taxon>Pterygota</taxon>
        <taxon>Neoptera</taxon>
        <taxon>Endopterygota</taxon>
        <taxon>Diptera</taxon>
        <taxon>Brachycera</taxon>
        <taxon>Muscomorpha</taxon>
        <taxon>Oestroidea</taxon>
        <taxon>Calliphoridae</taxon>
        <taxon>Luciliinae</taxon>
        <taxon>Lucilia</taxon>
    </lineage>
</organism>
<dbReference type="Gene3D" id="3.30.160.60">
    <property type="entry name" value="Classic Zinc Finger"/>
    <property type="match status" value="3"/>
</dbReference>
<evidence type="ECO:0000256" key="10">
    <source>
        <dbReference type="PROSITE-ProRule" id="PRU00042"/>
    </source>
</evidence>
<reference evidence="13 14" key="1">
    <citation type="journal article" date="2015" name="Nat. Commun.">
        <title>Lucilia cuprina genome unlocks parasitic fly biology to underpin future interventions.</title>
        <authorList>
            <person name="Anstead C.A."/>
            <person name="Korhonen P.K."/>
            <person name="Young N.D."/>
            <person name="Hall R.S."/>
            <person name="Jex A.R."/>
            <person name="Murali S.C."/>
            <person name="Hughes D.S."/>
            <person name="Lee S.F."/>
            <person name="Perry T."/>
            <person name="Stroehlein A.J."/>
            <person name="Ansell B.R."/>
            <person name="Breugelmans B."/>
            <person name="Hofmann A."/>
            <person name="Qu J."/>
            <person name="Dugan S."/>
            <person name="Lee S.L."/>
            <person name="Chao H."/>
            <person name="Dinh H."/>
            <person name="Han Y."/>
            <person name="Doddapaneni H.V."/>
            <person name="Worley K.C."/>
            <person name="Muzny D.M."/>
            <person name="Ioannidis P."/>
            <person name="Waterhouse R.M."/>
            <person name="Zdobnov E.M."/>
            <person name="James P.J."/>
            <person name="Bagnall N.H."/>
            <person name="Kotze A.C."/>
            <person name="Gibbs R.A."/>
            <person name="Richards S."/>
            <person name="Batterham P."/>
            <person name="Gasser R.B."/>
        </authorList>
    </citation>
    <scope>NUCLEOTIDE SEQUENCE [LARGE SCALE GENOMIC DNA]</scope>
    <source>
        <strain evidence="13 14">LS</strain>
        <tissue evidence="13">Full body</tissue>
    </source>
</reference>
<dbReference type="PROSITE" id="PS00028">
    <property type="entry name" value="ZINC_FINGER_C2H2_1"/>
    <property type="match status" value="3"/>
</dbReference>
<feature type="region of interest" description="Disordered" evidence="11">
    <location>
        <begin position="499"/>
        <end position="615"/>
    </location>
</feature>
<dbReference type="FunFam" id="3.30.160.60:FF:000159">
    <property type="entry name" value="Mds1 and evi1 complex locus protein"/>
    <property type="match status" value="1"/>
</dbReference>
<gene>
    <name evidence="13" type="ORF">FF38_04757</name>
</gene>
<feature type="compositionally biased region" description="Polar residues" evidence="11">
    <location>
        <begin position="603"/>
        <end position="615"/>
    </location>
</feature>
<dbReference type="Proteomes" id="UP000037069">
    <property type="component" value="Unassembled WGS sequence"/>
</dbReference>
<keyword evidence="3" id="KW-0677">Repeat</keyword>
<dbReference type="GO" id="GO:0008270">
    <property type="term" value="F:zinc ion binding"/>
    <property type="evidence" value="ECO:0007669"/>
    <property type="project" value="UniProtKB-KW"/>
</dbReference>
<dbReference type="STRING" id="7375.A0A0L0CQW7"/>
<feature type="compositionally biased region" description="Polar residues" evidence="11">
    <location>
        <begin position="509"/>
        <end position="523"/>
    </location>
</feature>
<dbReference type="InterPro" id="IPR013087">
    <property type="entry name" value="Znf_C2H2_type"/>
</dbReference>
<evidence type="ECO:0000256" key="3">
    <source>
        <dbReference type="ARBA" id="ARBA00022737"/>
    </source>
</evidence>
<protein>
    <recommendedName>
        <fullName evidence="12">C2H2-type domain-containing protein</fullName>
    </recommendedName>
</protein>
<comment type="subcellular location">
    <subcellularLocation>
        <location evidence="1">Nucleus</location>
    </subcellularLocation>
</comment>
<feature type="compositionally biased region" description="Low complexity" evidence="11">
    <location>
        <begin position="549"/>
        <end position="559"/>
    </location>
</feature>
<keyword evidence="4 10" id="KW-0863">Zinc-finger</keyword>
<dbReference type="GO" id="GO:0010468">
    <property type="term" value="P:regulation of gene expression"/>
    <property type="evidence" value="ECO:0007669"/>
    <property type="project" value="TreeGrafter"/>
</dbReference>
<dbReference type="FunFam" id="3.30.160.60:FF:000929">
    <property type="entry name" value="Uncharacterized protein, isoform B"/>
    <property type="match status" value="1"/>
</dbReference>
<keyword evidence="2" id="KW-0479">Metal-binding</keyword>
<evidence type="ECO:0000256" key="8">
    <source>
        <dbReference type="ARBA" id="ARBA00023163"/>
    </source>
</evidence>
<evidence type="ECO:0000256" key="1">
    <source>
        <dbReference type="ARBA" id="ARBA00004123"/>
    </source>
</evidence>
<keyword evidence="7" id="KW-0238">DNA-binding</keyword>
<keyword evidence="14" id="KW-1185">Reference proteome</keyword>
<evidence type="ECO:0000256" key="6">
    <source>
        <dbReference type="ARBA" id="ARBA00023015"/>
    </source>
</evidence>
<keyword evidence="9" id="KW-0539">Nucleus</keyword>
<dbReference type="OMA" id="QNSTTEM"/>
<evidence type="ECO:0000256" key="2">
    <source>
        <dbReference type="ARBA" id="ARBA00022723"/>
    </source>
</evidence>
<evidence type="ECO:0000256" key="7">
    <source>
        <dbReference type="ARBA" id="ARBA00023125"/>
    </source>
</evidence>
<feature type="domain" description="C2H2-type" evidence="12">
    <location>
        <begin position="424"/>
        <end position="451"/>
    </location>
</feature>
<feature type="compositionally biased region" description="Low complexity" evidence="11">
    <location>
        <begin position="317"/>
        <end position="332"/>
    </location>
</feature>
<dbReference type="SUPFAM" id="SSF57667">
    <property type="entry name" value="beta-beta-alpha zinc fingers"/>
    <property type="match status" value="2"/>
</dbReference>
<evidence type="ECO:0000259" key="12">
    <source>
        <dbReference type="PROSITE" id="PS50157"/>
    </source>
</evidence>
<accession>A0A0L0CQW7</accession>
<evidence type="ECO:0000313" key="14">
    <source>
        <dbReference type="Proteomes" id="UP000037069"/>
    </source>
</evidence>
<dbReference type="Pfam" id="PF00096">
    <property type="entry name" value="zf-C2H2"/>
    <property type="match status" value="3"/>
</dbReference>
<keyword evidence="6" id="KW-0805">Transcription regulation</keyword>
<sequence>MREKHHSPRKMLPSPKQGSVYPILGSVPYNLNSNVPYDLTSPSRASTTALTSALTALYQTQKELKHKERRRGTVDQPLDLRLAHKKQDGACGAASVGEDDQNSTTEMMEDENSNLVMIASSHKQTSAALEKSCQSSECNNNNNIMNNHSLRIQTEHQDKLEGNLLNEMNNNDTSLLQQNQNHTVRNQFDNLNSKKILRVLRDQAKSLPNNLEQLPFPVTALHPTLLETIAKAMPPLPYRNLFFMPRPNQPGNTSNFSFFNAPMGKDTKKSSSTVSATTSTPPIANTDASTLNDINFEATQQTRCSLTENLTNSLLINQNSPTAPATTPNQATYRHKRTTTTTTTTTVNSRTNTQVSGNLSYKSKDRYTCKFCGKVFPRSANLTRHLRTHTGEQPYKCKYCERSFSISSNLQRHVRNIHNKERPFKCEICERCFGQQTNLDRHLKKHEADAASMGLGLNERLRGGLRRFCENPAEESYFEEIRSFMGKVTQLPLNATTASSAKHAIAGPENSTTPHSEPQSPGRSSSYAPSDPDSAASGLRIITHDDQSNHSNQSNDQHNYPQRQPQHPGQGDKLSLSNSSSPSSTDDNEVSSTPTTATKLTTYESSSTRGCPTTT</sequence>
<name>A0A0L0CQW7_LUCCU</name>
<dbReference type="GO" id="GO:0003677">
    <property type="term" value="F:DNA binding"/>
    <property type="evidence" value="ECO:0007669"/>
    <property type="project" value="UniProtKB-KW"/>
</dbReference>
<dbReference type="InterPro" id="IPR036236">
    <property type="entry name" value="Znf_C2H2_sf"/>
</dbReference>
<feature type="compositionally biased region" description="Low complexity" evidence="11">
    <location>
        <begin position="574"/>
        <end position="602"/>
    </location>
</feature>
<keyword evidence="5" id="KW-0862">Zinc</keyword>
<proteinExistence type="predicted"/>
<dbReference type="PROSITE" id="PS50157">
    <property type="entry name" value="ZINC_FINGER_C2H2_2"/>
    <property type="match status" value="3"/>
</dbReference>
<feature type="region of interest" description="Disordered" evidence="11">
    <location>
        <begin position="317"/>
        <end position="344"/>
    </location>
</feature>
<dbReference type="OrthoDB" id="9368434at2759"/>
<feature type="domain" description="C2H2-type" evidence="12">
    <location>
        <begin position="395"/>
        <end position="423"/>
    </location>
</feature>
<feature type="compositionally biased region" description="Low complexity" evidence="11">
    <location>
        <begin position="524"/>
        <end position="537"/>
    </location>
</feature>